<keyword evidence="8" id="KW-1185">Reference proteome</keyword>
<dbReference type="InterPro" id="IPR027417">
    <property type="entry name" value="P-loop_NTPase"/>
</dbReference>
<dbReference type="AlphaFoldDB" id="I7LGK9"/>
<protein>
    <submittedName>
        <fullName evidence="6">ABC transporter ATPase component</fullName>
    </submittedName>
    <submittedName>
        <fullName evidence="5">ABC transporter, ATP-binding protein</fullName>
    </submittedName>
</protein>
<evidence type="ECO:0000313" key="5">
    <source>
        <dbReference type="EMBL" id="CCI87743.1"/>
    </source>
</evidence>
<gene>
    <name evidence="5" type="ORF">BN52_00240</name>
    <name evidence="6" type="ORF">FC38_GL000744</name>
</gene>
<keyword evidence="3 5" id="KW-0067">ATP-binding</keyword>
<dbReference type="InterPro" id="IPR025302">
    <property type="entry name" value="DrrA1/2-like_C"/>
</dbReference>
<reference evidence="5 7" key="1">
    <citation type="submission" date="2012-06" db="EMBL/GenBank/DDBJ databases">
        <title>Draft genome sequence of Lactobacillus gigeriorum CRBIP 24.85T, isolated from chicken crop.</title>
        <authorList>
            <person name="Cousin S."/>
            <person name="Ma L."/>
            <person name="Creno S."/>
            <person name="Clermont D."/>
            <person name="Loux V."/>
            <person name="Bizet C."/>
            <person name="Bouchier C."/>
        </authorList>
    </citation>
    <scope>NUCLEOTIDE SEQUENCE [LARGE SCALE GENOMIC DNA]</scope>
    <source>
        <strain evidence="7">CRBIP 24.85T</strain>
        <strain evidence="5">Type strain: CRBIP 24.85</strain>
    </source>
</reference>
<comment type="caution">
    <text evidence="5">The sequence shown here is derived from an EMBL/GenBank/DDBJ whole genome shotgun (WGS) entry which is preliminary data.</text>
</comment>
<dbReference type="GO" id="GO:0005524">
    <property type="term" value="F:ATP binding"/>
    <property type="evidence" value="ECO:0007669"/>
    <property type="project" value="UniProtKB-KW"/>
</dbReference>
<dbReference type="Gene3D" id="3.40.50.300">
    <property type="entry name" value="P-loop containing nucleotide triphosphate hydrolases"/>
    <property type="match status" value="1"/>
</dbReference>
<dbReference type="Proteomes" id="UP000009326">
    <property type="component" value="Unassembled WGS sequence"/>
</dbReference>
<sequence length="299" mass="33383">MLQIEQLNKSYGSKQVLFDINLTVEDGTILGLIGKNGSGKTTLFHSILNFVNFQGQIKLDDHPISVKDYDQIGYLPEERSLIQKLTVFDQIKYLANLHGLKNSEVKAQLPLWLEKLQVKGSANDKIKSLSKGNQQKVQLIATLIHNPKLVILDEPFSGLDPVNVDVMKKVILDLKKSGATVIFSDHNMANVEQLCDSVAMINQGKLAINGKVNEVRESFGLTRLFVRTDKKLEELASLPGVEQVELTASGSYRLLLQDESFGEEIFKLLSGGQYLRTFDQEPPTLEEIFKMEAGGDNHE</sequence>
<dbReference type="PROSITE" id="PS50893">
    <property type="entry name" value="ABC_TRANSPORTER_2"/>
    <property type="match status" value="1"/>
</dbReference>
<dbReference type="Proteomes" id="UP000051521">
    <property type="component" value="Unassembled WGS sequence"/>
</dbReference>
<accession>I7LGK9</accession>
<dbReference type="PATRIC" id="fig|1423751.3.peg.769"/>
<evidence type="ECO:0000313" key="8">
    <source>
        <dbReference type="Proteomes" id="UP000051521"/>
    </source>
</evidence>
<dbReference type="InterPro" id="IPR017871">
    <property type="entry name" value="ABC_transporter-like_CS"/>
</dbReference>
<keyword evidence="1" id="KW-0813">Transport</keyword>
<organism evidence="5 7">
    <name type="scientific">Lactobacillus gigeriorum DSM 23908 = CRBIP 24.85</name>
    <dbReference type="NCBI Taxonomy" id="1423751"/>
    <lineage>
        <taxon>Bacteria</taxon>
        <taxon>Bacillati</taxon>
        <taxon>Bacillota</taxon>
        <taxon>Bacilli</taxon>
        <taxon>Lactobacillales</taxon>
        <taxon>Lactobacillaceae</taxon>
        <taxon>Lactobacillus</taxon>
    </lineage>
</organism>
<evidence type="ECO:0000259" key="4">
    <source>
        <dbReference type="PROSITE" id="PS50893"/>
    </source>
</evidence>
<dbReference type="PANTHER" id="PTHR42939:SF1">
    <property type="entry name" value="ABC TRANSPORTER ATP-BINDING PROTEIN ALBC-RELATED"/>
    <property type="match status" value="1"/>
</dbReference>
<dbReference type="SMART" id="SM00382">
    <property type="entry name" value="AAA"/>
    <property type="match status" value="1"/>
</dbReference>
<name>I7LGK9_9LACO</name>
<dbReference type="STRING" id="1423751.FC38_GL000744"/>
<dbReference type="InterPro" id="IPR051782">
    <property type="entry name" value="ABC_Transporter_VariousFunc"/>
</dbReference>
<dbReference type="InterPro" id="IPR003593">
    <property type="entry name" value="AAA+_ATPase"/>
</dbReference>
<dbReference type="Pfam" id="PF13732">
    <property type="entry name" value="DrrA1-3_C"/>
    <property type="match status" value="1"/>
</dbReference>
<dbReference type="EMBL" id="CAKC01000092">
    <property type="protein sequence ID" value="CCI87743.1"/>
    <property type="molecule type" value="Genomic_DNA"/>
</dbReference>
<dbReference type="OrthoDB" id="9801987at2"/>
<dbReference type="SUPFAM" id="SSF52540">
    <property type="entry name" value="P-loop containing nucleoside triphosphate hydrolases"/>
    <property type="match status" value="1"/>
</dbReference>
<dbReference type="RefSeq" id="WP_008474059.1">
    <property type="nucleotide sequence ID" value="NZ_AYZO01000002.1"/>
</dbReference>
<dbReference type="InterPro" id="IPR003439">
    <property type="entry name" value="ABC_transporter-like_ATP-bd"/>
</dbReference>
<evidence type="ECO:0000313" key="7">
    <source>
        <dbReference type="Proteomes" id="UP000009326"/>
    </source>
</evidence>
<dbReference type="GO" id="GO:0016887">
    <property type="term" value="F:ATP hydrolysis activity"/>
    <property type="evidence" value="ECO:0007669"/>
    <property type="project" value="InterPro"/>
</dbReference>
<evidence type="ECO:0000256" key="2">
    <source>
        <dbReference type="ARBA" id="ARBA00022741"/>
    </source>
</evidence>
<evidence type="ECO:0000313" key="6">
    <source>
        <dbReference type="EMBL" id="KRN14659.1"/>
    </source>
</evidence>
<evidence type="ECO:0000256" key="1">
    <source>
        <dbReference type="ARBA" id="ARBA00022448"/>
    </source>
</evidence>
<feature type="domain" description="ABC transporter" evidence="4">
    <location>
        <begin position="2"/>
        <end position="228"/>
    </location>
</feature>
<dbReference type="EMBL" id="AYZO01000002">
    <property type="protein sequence ID" value="KRN14659.1"/>
    <property type="molecule type" value="Genomic_DNA"/>
</dbReference>
<proteinExistence type="predicted"/>
<reference evidence="6 8" key="2">
    <citation type="journal article" date="2015" name="Genome Announc.">
        <title>Expanding the biotechnology potential of lactobacilli through comparative genomics of 213 strains and associated genera.</title>
        <authorList>
            <person name="Sun Z."/>
            <person name="Harris H.M."/>
            <person name="McCann A."/>
            <person name="Guo C."/>
            <person name="Argimon S."/>
            <person name="Zhang W."/>
            <person name="Yang X."/>
            <person name="Jeffery I.B."/>
            <person name="Cooney J.C."/>
            <person name="Kagawa T.F."/>
            <person name="Liu W."/>
            <person name="Song Y."/>
            <person name="Salvetti E."/>
            <person name="Wrobel A."/>
            <person name="Rasinkangas P."/>
            <person name="Parkhill J."/>
            <person name="Rea M.C."/>
            <person name="O'Sullivan O."/>
            <person name="Ritari J."/>
            <person name="Douillard F.P."/>
            <person name="Paul Ross R."/>
            <person name="Yang R."/>
            <person name="Briner A.E."/>
            <person name="Felis G.E."/>
            <person name="de Vos W.M."/>
            <person name="Barrangou R."/>
            <person name="Klaenhammer T.R."/>
            <person name="Caufield P.W."/>
            <person name="Cui Y."/>
            <person name="Zhang H."/>
            <person name="O'Toole P.W."/>
        </authorList>
    </citation>
    <scope>NUCLEOTIDE SEQUENCE [LARGE SCALE GENOMIC DNA]</scope>
    <source>
        <strain evidence="6 8">DSM 23908</strain>
    </source>
</reference>
<dbReference type="PANTHER" id="PTHR42939">
    <property type="entry name" value="ABC TRANSPORTER ATP-BINDING PROTEIN ALBC-RELATED"/>
    <property type="match status" value="1"/>
</dbReference>
<dbReference type="Pfam" id="PF00005">
    <property type="entry name" value="ABC_tran"/>
    <property type="match status" value="1"/>
</dbReference>
<dbReference type="PROSITE" id="PS00211">
    <property type="entry name" value="ABC_TRANSPORTER_1"/>
    <property type="match status" value="1"/>
</dbReference>
<keyword evidence="2" id="KW-0547">Nucleotide-binding</keyword>
<evidence type="ECO:0000256" key="3">
    <source>
        <dbReference type="ARBA" id="ARBA00022840"/>
    </source>
</evidence>